<evidence type="ECO:0000256" key="5">
    <source>
        <dbReference type="ARBA" id="ARBA00038359"/>
    </source>
</evidence>
<dbReference type="Pfam" id="PF20684">
    <property type="entry name" value="Fung_rhodopsin"/>
    <property type="match status" value="1"/>
</dbReference>
<dbReference type="RefSeq" id="XP_013332497.1">
    <property type="nucleotide sequence ID" value="XM_013477043.1"/>
</dbReference>
<reference evidence="9 10" key="1">
    <citation type="submission" date="2015-04" db="EMBL/GenBank/DDBJ databases">
        <authorList>
            <person name="Heijne W.H."/>
            <person name="Fedorova N.D."/>
            <person name="Nierman W.C."/>
            <person name="Vollebregt A.W."/>
            <person name="Zhao Z."/>
            <person name="Wu L."/>
            <person name="Kumar M."/>
            <person name="Stam H."/>
            <person name="van den Berg M.A."/>
            <person name="Pel H.J."/>
        </authorList>
    </citation>
    <scope>NUCLEOTIDE SEQUENCE [LARGE SCALE GENOMIC DNA]</scope>
    <source>
        <strain evidence="9 10">CBS 393.64</strain>
    </source>
</reference>
<dbReference type="AlphaFoldDB" id="A0A0F4Z6D0"/>
<evidence type="ECO:0000256" key="1">
    <source>
        <dbReference type="ARBA" id="ARBA00004141"/>
    </source>
</evidence>
<feature type="transmembrane region" description="Helical" evidence="7">
    <location>
        <begin position="20"/>
        <end position="38"/>
    </location>
</feature>
<dbReference type="OrthoDB" id="5331848at2759"/>
<evidence type="ECO:0000256" key="4">
    <source>
        <dbReference type="ARBA" id="ARBA00023136"/>
    </source>
</evidence>
<protein>
    <recommendedName>
        <fullName evidence="8">Rhodopsin domain-containing protein</fullName>
    </recommendedName>
</protein>
<dbReference type="GO" id="GO:0016020">
    <property type="term" value="C:membrane"/>
    <property type="evidence" value="ECO:0007669"/>
    <property type="project" value="UniProtKB-SubCell"/>
</dbReference>
<evidence type="ECO:0000313" key="9">
    <source>
        <dbReference type="EMBL" id="KKA25885.1"/>
    </source>
</evidence>
<evidence type="ECO:0000256" key="3">
    <source>
        <dbReference type="ARBA" id="ARBA00022989"/>
    </source>
</evidence>
<evidence type="ECO:0000259" key="8">
    <source>
        <dbReference type="Pfam" id="PF20684"/>
    </source>
</evidence>
<organism evidence="9 10">
    <name type="scientific">Rasamsonia emersonii (strain ATCC 16479 / CBS 393.64 / IMI 116815)</name>
    <dbReference type="NCBI Taxonomy" id="1408163"/>
    <lineage>
        <taxon>Eukaryota</taxon>
        <taxon>Fungi</taxon>
        <taxon>Dikarya</taxon>
        <taxon>Ascomycota</taxon>
        <taxon>Pezizomycotina</taxon>
        <taxon>Eurotiomycetes</taxon>
        <taxon>Eurotiomycetidae</taxon>
        <taxon>Eurotiales</taxon>
        <taxon>Trichocomaceae</taxon>
        <taxon>Rasamsonia</taxon>
    </lineage>
</organism>
<name>A0A0F4Z6D0_RASE3</name>
<dbReference type="PANTHER" id="PTHR33048">
    <property type="entry name" value="PTH11-LIKE INTEGRAL MEMBRANE PROTEIN (AFU_ORTHOLOGUE AFUA_5G11245)"/>
    <property type="match status" value="1"/>
</dbReference>
<feature type="transmembrane region" description="Helical" evidence="7">
    <location>
        <begin position="94"/>
        <end position="120"/>
    </location>
</feature>
<feature type="transmembrane region" description="Helical" evidence="7">
    <location>
        <begin position="217"/>
        <end position="234"/>
    </location>
</feature>
<evidence type="ECO:0000313" key="10">
    <source>
        <dbReference type="Proteomes" id="UP000053958"/>
    </source>
</evidence>
<dbReference type="InterPro" id="IPR052337">
    <property type="entry name" value="SAT4-like"/>
</dbReference>
<comment type="subcellular location">
    <subcellularLocation>
        <location evidence="1">Membrane</location>
        <topology evidence="1">Multi-pass membrane protein</topology>
    </subcellularLocation>
</comment>
<comment type="similarity">
    <text evidence="5">Belongs to the SAT4 family.</text>
</comment>
<sequence>MSSPVQDQRIADRGPQLTAILWVLTGASTLTVVFRFIARAQKAGIGWDDIFMLVALLCLYGWSICLTILCANGGERHIQDVVALGPDVVARVQLLNWTSQVFGIFGVGAGKVSVSALLLAILRNTWRDWQVLYLWVVCITLEVCVSTACSILTFAQCRPAAALWDARIQGKCINPKIMADFGTFTGAWNTFVDASLALIPSTIFWRLQMSTQEKAQLSIVFAINILTSICSGIKTSYLSQLANRKDFTWATYDIFVWVTAEFFLVIFCGTLPTLKPILNFIRRYILRVPTSRKVSSRSYQRHTGDESTPQEETALRLSPMRPDGTSSHTVVSTFEEDYHQAGLKDDRNNHITVERTYEVHSQVP</sequence>
<feature type="domain" description="Rhodopsin" evidence="8">
    <location>
        <begin position="35"/>
        <end position="279"/>
    </location>
</feature>
<feature type="transmembrane region" description="Helical" evidence="7">
    <location>
        <begin position="254"/>
        <end position="274"/>
    </location>
</feature>
<evidence type="ECO:0000256" key="6">
    <source>
        <dbReference type="SAM" id="MobiDB-lite"/>
    </source>
</evidence>
<accession>A0A0F4Z6D0</accession>
<comment type="caution">
    <text evidence="9">The sequence shown here is derived from an EMBL/GenBank/DDBJ whole genome shotgun (WGS) entry which is preliminary data.</text>
</comment>
<feature type="transmembrane region" description="Helical" evidence="7">
    <location>
        <begin position="50"/>
        <end position="74"/>
    </location>
</feature>
<dbReference type="GeneID" id="25312152"/>
<dbReference type="Proteomes" id="UP000053958">
    <property type="component" value="Unassembled WGS sequence"/>
</dbReference>
<dbReference type="InterPro" id="IPR049326">
    <property type="entry name" value="Rhodopsin_dom_fungi"/>
</dbReference>
<keyword evidence="2 7" id="KW-0812">Transmembrane</keyword>
<evidence type="ECO:0000256" key="2">
    <source>
        <dbReference type="ARBA" id="ARBA00022692"/>
    </source>
</evidence>
<feature type="transmembrane region" description="Helical" evidence="7">
    <location>
        <begin position="132"/>
        <end position="155"/>
    </location>
</feature>
<feature type="region of interest" description="Disordered" evidence="6">
    <location>
        <begin position="296"/>
        <end position="329"/>
    </location>
</feature>
<gene>
    <name evidence="9" type="ORF">T310_0088</name>
</gene>
<evidence type="ECO:0000256" key="7">
    <source>
        <dbReference type="SAM" id="Phobius"/>
    </source>
</evidence>
<keyword evidence="4 7" id="KW-0472">Membrane</keyword>
<feature type="transmembrane region" description="Helical" evidence="7">
    <location>
        <begin position="186"/>
        <end position="205"/>
    </location>
</feature>
<dbReference type="EMBL" id="LASV01000007">
    <property type="protein sequence ID" value="KKA25885.1"/>
    <property type="molecule type" value="Genomic_DNA"/>
</dbReference>
<keyword evidence="3 7" id="KW-1133">Transmembrane helix</keyword>
<dbReference type="PANTHER" id="PTHR33048:SF47">
    <property type="entry name" value="INTEGRAL MEMBRANE PROTEIN-RELATED"/>
    <property type="match status" value="1"/>
</dbReference>
<keyword evidence="10" id="KW-1185">Reference proteome</keyword>
<proteinExistence type="inferred from homology"/>
<dbReference type="STRING" id="1408163.A0A0F4Z6D0"/>